<gene>
    <name evidence="2" type="ORF">DEBURN_LOCUS390</name>
</gene>
<dbReference type="InterPro" id="IPR029071">
    <property type="entry name" value="Ubiquitin-like_domsf"/>
</dbReference>
<proteinExistence type="predicted"/>
<dbReference type="GO" id="GO:0005681">
    <property type="term" value="C:spliceosomal complex"/>
    <property type="evidence" value="ECO:0007669"/>
    <property type="project" value="TreeGrafter"/>
</dbReference>
<evidence type="ECO:0000313" key="2">
    <source>
        <dbReference type="EMBL" id="CAG8433257.1"/>
    </source>
</evidence>
<dbReference type="Proteomes" id="UP000789706">
    <property type="component" value="Unassembled WGS sequence"/>
</dbReference>
<sequence length="226" mass="25879">MNYCTDQADQTDQTQPYFCVPTVPPPPLPPLPPSECPPISSPNLITLTTFIDPSFSLANNPNNSEISITDDDNNRSKLQLDESDMLQQLLKDPLLSDLAKLNSEGNISLEEVDTLIALETGTAFEIKIERDGLEPFFLVVRQNSTIADLKKLIRLNFERQQRKQNVGLGRIKKSSWKYIWKTYCLMFENKRLLQDKMPLQEYGIRSGNVLKFSRFIGKQRKEVNKK</sequence>
<dbReference type="PANTHER" id="PTHR14942:SF0">
    <property type="entry name" value="U11_U12 SMALL NUCLEAR RIBONUCLEOPROTEIN 25 KDA PROTEIN"/>
    <property type="match status" value="1"/>
</dbReference>
<evidence type="ECO:0000313" key="3">
    <source>
        <dbReference type="Proteomes" id="UP000789706"/>
    </source>
</evidence>
<keyword evidence="3" id="KW-1185">Reference proteome</keyword>
<dbReference type="Pfam" id="PF18036">
    <property type="entry name" value="Ubiquitin_4"/>
    <property type="match status" value="1"/>
</dbReference>
<evidence type="ECO:0000259" key="1">
    <source>
        <dbReference type="Pfam" id="PF18036"/>
    </source>
</evidence>
<accession>A0A9N8YM26</accession>
<feature type="domain" description="SNRNP25 ubiquitin-like" evidence="1">
    <location>
        <begin position="125"/>
        <end position="214"/>
    </location>
</feature>
<dbReference type="SUPFAM" id="SSF54236">
    <property type="entry name" value="Ubiquitin-like"/>
    <property type="match status" value="1"/>
</dbReference>
<dbReference type="InterPro" id="IPR039690">
    <property type="entry name" value="SNRNP25"/>
</dbReference>
<dbReference type="InterPro" id="IPR040610">
    <property type="entry name" value="SNRNP25_ubiquitin"/>
</dbReference>
<dbReference type="Gene3D" id="3.10.20.90">
    <property type="entry name" value="Phosphatidylinositol 3-kinase Catalytic Subunit, Chain A, domain 1"/>
    <property type="match status" value="1"/>
</dbReference>
<dbReference type="GO" id="GO:0000398">
    <property type="term" value="P:mRNA splicing, via spliceosome"/>
    <property type="evidence" value="ECO:0007669"/>
    <property type="project" value="InterPro"/>
</dbReference>
<dbReference type="PANTHER" id="PTHR14942">
    <property type="entry name" value="U11/U12 SMALL NUCLEAR RIBONUCLEOPROTEIN 25 KDA PROTEIN"/>
    <property type="match status" value="1"/>
</dbReference>
<dbReference type="EMBL" id="CAJVPK010000013">
    <property type="protein sequence ID" value="CAG8433257.1"/>
    <property type="molecule type" value="Genomic_DNA"/>
</dbReference>
<organism evidence="2 3">
    <name type="scientific">Diversispora eburnea</name>
    <dbReference type="NCBI Taxonomy" id="1213867"/>
    <lineage>
        <taxon>Eukaryota</taxon>
        <taxon>Fungi</taxon>
        <taxon>Fungi incertae sedis</taxon>
        <taxon>Mucoromycota</taxon>
        <taxon>Glomeromycotina</taxon>
        <taxon>Glomeromycetes</taxon>
        <taxon>Diversisporales</taxon>
        <taxon>Diversisporaceae</taxon>
        <taxon>Diversispora</taxon>
    </lineage>
</organism>
<comment type="caution">
    <text evidence="2">The sequence shown here is derived from an EMBL/GenBank/DDBJ whole genome shotgun (WGS) entry which is preliminary data.</text>
</comment>
<reference evidence="2" key="1">
    <citation type="submission" date="2021-06" db="EMBL/GenBank/DDBJ databases">
        <authorList>
            <person name="Kallberg Y."/>
            <person name="Tangrot J."/>
            <person name="Rosling A."/>
        </authorList>
    </citation>
    <scope>NUCLEOTIDE SEQUENCE</scope>
    <source>
        <strain evidence="2">AZ414A</strain>
    </source>
</reference>
<dbReference type="AlphaFoldDB" id="A0A9N8YM26"/>
<dbReference type="OrthoDB" id="72819at2759"/>
<protein>
    <submittedName>
        <fullName evidence="2">4140_t:CDS:1</fullName>
    </submittedName>
</protein>
<dbReference type="CDD" id="cd17058">
    <property type="entry name" value="Ubl_SNRNP25"/>
    <property type="match status" value="1"/>
</dbReference>
<name>A0A9N8YM26_9GLOM</name>